<evidence type="ECO:0000256" key="1">
    <source>
        <dbReference type="SAM" id="Phobius"/>
    </source>
</evidence>
<dbReference type="Pfam" id="PF05226">
    <property type="entry name" value="CHASE2"/>
    <property type="match status" value="1"/>
</dbReference>
<dbReference type="InterPro" id="IPR035919">
    <property type="entry name" value="EAL_sf"/>
</dbReference>
<evidence type="ECO:0000259" key="2">
    <source>
        <dbReference type="PROSITE" id="PS50883"/>
    </source>
</evidence>
<feature type="domain" description="EAL" evidence="2">
    <location>
        <begin position="493"/>
        <end position="745"/>
    </location>
</feature>
<dbReference type="SMART" id="SM00052">
    <property type="entry name" value="EAL"/>
    <property type="match status" value="1"/>
</dbReference>
<keyword evidence="1" id="KW-0812">Transmembrane</keyword>
<dbReference type="Proteomes" id="UP001259572">
    <property type="component" value="Unassembled WGS sequence"/>
</dbReference>
<dbReference type="CDD" id="cd01948">
    <property type="entry name" value="EAL"/>
    <property type="match status" value="1"/>
</dbReference>
<sequence>MALPTLCGALLLLSGQGTSIEGLLRTMRDTIRSHPASGDVQILEIDARSLQAIAKWPWPRGIHAEIVRRLRGADARAIAFDVDFSAESSTAEDEKFASALRRAGGGVILPTFSQPAGSGKTDAIDSLPARPFREDALLAAVNILPDSDGYVRKMLLGVATGGTARPSLATMLAEQSGSIGRDYRIDYSIDPATIPRHSVIDLIQGRIPGHALAGKAVIVGATAIEMGDRYAAPGHGIVPGVVIQALAAETLIQEGLPKDYSGLWPLILAIGMILLATRRHTAAILAAASGLVLALPLIGETFFAASVPVAPALAALLAAAAFASASFFVERYRERALIDQDSGLPNLAALEVAPNDFEDRSLVVARLDRFAVIAAGLGPRLTANLVLRVADRISFTSGQRIYRIDDAALAWLHDVQGPVSIEAILESLVALMKSPVDCGRLVDVSLNFGIAADDGTEIKQLVANAALAALHAADKATPWDHYSGADSDETNWHLSLLGELSAAMTHLQVWNAYQPKLDLATGRIIGAEALVRWEHPERGPIGPDDFIPLVEAHGRARDLTAHVLGQALDDALRWQELAVAGVAVNVSATLLADHEFIEMVGQRLRASDLPAHLVTIEVTESAAMDKPEQAIAALESWRRLGVNISIDDYGTGQSSLTYLQKLPATELKIDKSFVRNIEADQRNAIMVRSTIGLAHELGMKVVAEGVEDARCLAMLGDMGCDTAQGYFISKPINAEAFAALLRESAKAAA</sequence>
<reference evidence="3 4" key="1">
    <citation type="submission" date="2023-05" db="EMBL/GenBank/DDBJ databases">
        <authorList>
            <person name="Guo Y."/>
        </authorList>
    </citation>
    <scope>NUCLEOTIDE SEQUENCE [LARGE SCALE GENOMIC DNA]</scope>
    <source>
        <strain evidence="3 4">GR2756</strain>
    </source>
</reference>
<dbReference type="Gene3D" id="3.30.70.270">
    <property type="match status" value="1"/>
</dbReference>
<dbReference type="InterPro" id="IPR043128">
    <property type="entry name" value="Rev_trsase/Diguanyl_cyclase"/>
</dbReference>
<accession>A0ABU3Q331</accession>
<protein>
    <submittedName>
        <fullName evidence="3">EAL domain-containing protein</fullName>
    </submittedName>
</protein>
<dbReference type="InterPro" id="IPR001633">
    <property type="entry name" value="EAL_dom"/>
</dbReference>
<feature type="transmembrane region" description="Helical" evidence="1">
    <location>
        <begin position="260"/>
        <end position="277"/>
    </location>
</feature>
<dbReference type="InterPro" id="IPR050706">
    <property type="entry name" value="Cyclic-di-GMP_PDE-like"/>
</dbReference>
<keyword evidence="4" id="KW-1185">Reference proteome</keyword>
<evidence type="ECO:0000313" key="4">
    <source>
        <dbReference type="Proteomes" id="UP001259572"/>
    </source>
</evidence>
<dbReference type="SMART" id="SM00267">
    <property type="entry name" value="GGDEF"/>
    <property type="match status" value="1"/>
</dbReference>
<dbReference type="InterPro" id="IPR000160">
    <property type="entry name" value="GGDEF_dom"/>
</dbReference>
<dbReference type="SUPFAM" id="SSF141868">
    <property type="entry name" value="EAL domain-like"/>
    <property type="match status" value="1"/>
</dbReference>
<keyword evidence="1" id="KW-0472">Membrane</keyword>
<dbReference type="PANTHER" id="PTHR33121:SF70">
    <property type="entry name" value="SIGNALING PROTEIN YKOW"/>
    <property type="match status" value="1"/>
</dbReference>
<proteinExistence type="predicted"/>
<comment type="caution">
    <text evidence="3">The sequence shown here is derived from an EMBL/GenBank/DDBJ whole genome shotgun (WGS) entry which is preliminary data.</text>
</comment>
<dbReference type="InterPro" id="IPR007890">
    <property type="entry name" value="CHASE2"/>
</dbReference>
<feature type="transmembrane region" description="Helical" evidence="1">
    <location>
        <begin position="309"/>
        <end position="329"/>
    </location>
</feature>
<dbReference type="PANTHER" id="PTHR33121">
    <property type="entry name" value="CYCLIC DI-GMP PHOSPHODIESTERASE PDEF"/>
    <property type="match status" value="1"/>
</dbReference>
<dbReference type="SMART" id="SM01080">
    <property type="entry name" value="CHASE2"/>
    <property type="match status" value="1"/>
</dbReference>
<gene>
    <name evidence="3" type="ORF">RQX22_02495</name>
</gene>
<organism evidence="3 4">
    <name type="scientific">Sphingosinicella rhizophila</name>
    <dbReference type="NCBI Taxonomy" id="3050082"/>
    <lineage>
        <taxon>Bacteria</taxon>
        <taxon>Pseudomonadati</taxon>
        <taxon>Pseudomonadota</taxon>
        <taxon>Alphaproteobacteria</taxon>
        <taxon>Sphingomonadales</taxon>
        <taxon>Sphingosinicellaceae</taxon>
        <taxon>Sphingosinicella</taxon>
    </lineage>
</organism>
<dbReference type="PROSITE" id="PS50883">
    <property type="entry name" value="EAL"/>
    <property type="match status" value="1"/>
</dbReference>
<evidence type="ECO:0000313" key="3">
    <source>
        <dbReference type="EMBL" id="MDT9597816.1"/>
    </source>
</evidence>
<dbReference type="EMBL" id="JAVUPU010000001">
    <property type="protein sequence ID" value="MDT9597816.1"/>
    <property type="molecule type" value="Genomic_DNA"/>
</dbReference>
<dbReference type="Pfam" id="PF00563">
    <property type="entry name" value="EAL"/>
    <property type="match status" value="1"/>
</dbReference>
<keyword evidence="1" id="KW-1133">Transmembrane helix</keyword>
<name>A0ABU3Q331_9SPHN</name>
<feature type="transmembrane region" description="Helical" evidence="1">
    <location>
        <begin position="284"/>
        <end position="303"/>
    </location>
</feature>
<dbReference type="Gene3D" id="3.20.20.450">
    <property type="entry name" value="EAL domain"/>
    <property type="match status" value="1"/>
</dbReference>